<comment type="similarity">
    <text evidence="1">Belongs to the peptidase S49 family.</text>
</comment>
<dbReference type="GO" id="GO:0006508">
    <property type="term" value="P:proteolysis"/>
    <property type="evidence" value="ECO:0007669"/>
    <property type="project" value="UniProtKB-KW"/>
</dbReference>
<keyword evidence="4" id="KW-0720">Serine protease</keyword>
<evidence type="ECO:0000256" key="4">
    <source>
        <dbReference type="ARBA" id="ARBA00022825"/>
    </source>
</evidence>
<dbReference type="KEGG" id="gsn:YC6258_03279"/>
<dbReference type="AlphaFoldDB" id="A0A0C5V7C8"/>
<dbReference type="GO" id="GO:0008236">
    <property type="term" value="F:serine-type peptidase activity"/>
    <property type="evidence" value="ECO:0007669"/>
    <property type="project" value="UniProtKB-KW"/>
</dbReference>
<evidence type="ECO:0000256" key="1">
    <source>
        <dbReference type="ARBA" id="ARBA00008683"/>
    </source>
</evidence>
<evidence type="ECO:0000256" key="2">
    <source>
        <dbReference type="ARBA" id="ARBA00022670"/>
    </source>
</evidence>
<protein>
    <submittedName>
        <fullName evidence="7">Periplasmic serine protease (ClpP class)</fullName>
    </submittedName>
</protein>
<keyword evidence="8" id="KW-1185">Reference proteome</keyword>
<keyword evidence="5" id="KW-1133">Transmembrane helix</keyword>
<evidence type="ECO:0000313" key="7">
    <source>
        <dbReference type="EMBL" id="AJQ95315.1"/>
    </source>
</evidence>
<dbReference type="STRING" id="1445510.YC6258_03279"/>
<keyword evidence="2 7" id="KW-0645">Protease</keyword>
<evidence type="ECO:0000313" key="8">
    <source>
        <dbReference type="Proteomes" id="UP000032266"/>
    </source>
</evidence>
<dbReference type="Pfam" id="PF01343">
    <property type="entry name" value="Peptidase_S49"/>
    <property type="match status" value="1"/>
</dbReference>
<evidence type="ECO:0000256" key="3">
    <source>
        <dbReference type="ARBA" id="ARBA00022801"/>
    </source>
</evidence>
<dbReference type="CDD" id="cd07023">
    <property type="entry name" value="S49_Sppa_N_C"/>
    <property type="match status" value="1"/>
</dbReference>
<dbReference type="PANTHER" id="PTHR42987:SF8">
    <property type="entry name" value="PROTEINASE"/>
    <property type="match status" value="1"/>
</dbReference>
<dbReference type="PATRIC" id="fig|1445510.3.peg.3243"/>
<dbReference type="Gene3D" id="6.20.330.10">
    <property type="match status" value="1"/>
</dbReference>
<dbReference type="Gene3D" id="3.90.226.10">
    <property type="entry name" value="2-enoyl-CoA Hydratase, Chain A, domain 1"/>
    <property type="match status" value="1"/>
</dbReference>
<organism evidence="7 8">
    <name type="scientific">Gynuella sunshinyii YC6258</name>
    <dbReference type="NCBI Taxonomy" id="1445510"/>
    <lineage>
        <taxon>Bacteria</taxon>
        <taxon>Pseudomonadati</taxon>
        <taxon>Pseudomonadota</taxon>
        <taxon>Gammaproteobacteria</taxon>
        <taxon>Oceanospirillales</taxon>
        <taxon>Saccharospirillaceae</taxon>
        <taxon>Gynuella</taxon>
    </lineage>
</organism>
<dbReference type="EMBL" id="CP007142">
    <property type="protein sequence ID" value="AJQ95315.1"/>
    <property type="molecule type" value="Genomic_DNA"/>
</dbReference>
<dbReference type="InterPro" id="IPR047272">
    <property type="entry name" value="S49_SppA_C"/>
</dbReference>
<feature type="domain" description="Peptidase S49" evidence="6">
    <location>
        <begin position="145"/>
        <end position="290"/>
    </location>
</feature>
<reference evidence="7 8" key="1">
    <citation type="submission" date="2014-01" db="EMBL/GenBank/DDBJ databases">
        <title>Full genme sequencing of cellulolytic bacterium Gynuella sunshinyii YC6258T gen. nov., sp. nov.</title>
        <authorList>
            <person name="Khan H."/>
            <person name="Chung E.J."/>
            <person name="Chung Y.R."/>
        </authorList>
    </citation>
    <scope>NUCLEOTIDE SEQUENCE [LARGE SCALE GENOMIC DNA]</scope>
    <source>
        <strain evidence="7 8">YC6258</strain>
    </source>
</reference>
<keyword evidence="3" id="KW-0378">Hydrolase</keyword>
<dbReference type="PANTHER" id="PTHR42987">
    <property type="entry name" value="PEPTIDASE S49"/>
    <property type="match status" value="1"/>
</dbReference>
<feature type="transmembrane region" description="Helical" evidence="5">
    <location>
        <begin position="45"/>
        <end position="66"/>
    </location>
</feature>
<dbReference type="Proteomes" id="UP000032266">
    <property type="component" value="Chromosome"/>
</dbReference>
<keyword evidence="5" id="KW-0812">Transmembrane</keyword>
<dbReference type="InterPro" id="IPR029045">
    <property type="entry name" value="ClpP/crotonase-like_dom_sf"/>
</dbReference>
<keyword evidence="5" id="KW-0472">Membrane</keyword>
<evidence type="ECO:0000259" key="6">
    <source>
        <dbReference type="Pfam" id="PF01343"/>
    </source>
</evidence>
<proteinExistence type="inferred from homology"/>
<dbReference type="HOGENOM" id="CLU_046540_1_1_6"/>
<gene>
    <name evidence="7" type="ORF">YC6258_03279</name>
</gene>
<evidence type="ECO:0000256" key="5">
    <source>
        <dbReference type="SAM" id="Phobius"/>
    </source>
</evidence>
<sequence>MNQWDEAETAEGKVMQKQQELEQKQWVLLEKAVLASTKEARKSRIWGIFFKLLTFGYLIAVLAIYLQQSNLNGVSASTGGHVAVVQVRGEIASDSEASADNIISGLRAAFDHPDTKVVVLKINSPGGSPVQSGYVYDEVMRLKALHSDVPVYAVISDTGASGAYYIAAAADYIYADKASIVGSIGVTAVSFGFPEAMQKLGVERRQFTSGEHKAFLDAFAPLKEDEKKLFEALLNNVHQQFIAAVKQGRGERLKDDPNMFSGLFWSGEQALELGLIDGLKTTSQVAREAGYEKIIDFSPKPNPFDQFAEKFGVSIGKGAAQVLGMDSGVALK</sequence>
<name>A0A0C5V7C8_9GAMM</name>
<accession>A0A0C5V7C8</accession>
<dbReference type="InterPro" id="IPR002142">
    <property type="entry name" value="Peptidase_S49"/>
</dbReference>
<dbReference type="SUPFAM" id="SSF52096">
    <property type="entry name" value="ClpP/crotonase"/>
    <property type="match status" value="1"/>
</dbReference>